<sequence length="249" mass="28791">MRKTLRSFLFNTSLIITVSFSWSNEVPSATELLNKVDKLYQQDNAYAKLTMEIQTPDYQRSMSMESWSIGLDYSLMRVLTPKKEQGVATLKRENEMWNYLPKIRKTIKVPPSMMMGSWMGSDFTNDDLMREGSWVEEFEVDLRAENGQYILDLVSKENTVTVWGAMQIIIDQETLLPIKQIYLDEDGSAVREMVFSDIKTFDGVTLPSVMTLTPLTKDGHLTRVTYDDLSFNVEIGSDFFTVQNLQRRR</sequence>
<protein>
    <submittedName>
        <fullName evidence="6">Outer membrane lipoprotein-sorting protein</fullName>
    </submittedName>
</protein>
<dbReference type="Gene3D" id="2.50.20.10">
    <property type="entry name" value="Lipoprotein localisation LolA/LolB/LppX"/>
    <property type="match status" value="1"/>
</dbReference>
<evidence type="ECO:0000313" key="6">
    <source>
        <dbReference type="EMBL" id="MFC3702341.1"/>
    </source>
</evidence>
<comment type="caution">
    <text evidence="6">The sequence shown here is derived from an EMBL/GenBank/DDBJ whole genome shotgun (WGS) entry which is preliminary data.</text>
</comment>
<name>A0ABV7WSR8_9GAMM</name>
<dbReference type="InterPro" id="IPR029046">
    <property type="entry name" value="LolA/LolB/LppX"/>
</dbReference>
<gene>
    <name evidence="6" type="ORF">ACFOND_11880</name>
</gene>
<dbReference type="CDD" id="cd16329">
    <property type="entry name" value="LolA_like"/>
    <property type="match status" value="1"/>
</dbReference>
<keyword evidence="4" id="KW-0653">Protein transport</keyword>
<keyword evidence="3" id="KW-0732">Signal</keyword>
<accession>A0ABV7WSR8</accession>
<keyword evidence="7" id="KW-1185">Reference proteome</keyword>
<evidence type="ECO:0000256" key="2">
    <source>
        <dbReference type="ARBA" id="ARBA00022448"/>
    </source>
</evidence>
<dbReference type="EMBL" id="JBHRYN010000012">
    <property type="protein sequence ID" value="MFC3702341.1"/>
    <property type="molecule type" value="Genomic_DNA"/>
</dbReference>
<evidence type="ECO:0000313" key="7">
    <source>
        <dbReference type="Proteomes" id="UP001595710"/>
    </source>
</evidence>
<evidence type="ECO:0000259" key="5">
    <source>
        <dbReference type="Pfam" id="PF17131"/>
    </source>
</evidence>
<proteinExistence type="predicted"/>
<dbReference type="InterPro" id="IPR033399">
    <property type="entry name" value="TP_0789-like"/>
</dbReference>
<dbReference type="Pfam" id="PF17131">
    <property type="entry name" value="LolA_like"/>
    <property type="match status" value="1"/>
</dbReference>
<dbReference type="SUPFAM" id="SSF89392">
    <property type="entry name" value="Prokaryotic lipoproteins and lipoprotein localization factors"/>
    <property type="match status" value="1"/>
</dbReference>
<dbReference type="RefSeq" id="WP_377363111.1">
    <property type="nucleotide sequence ID" value="NZ_JBHRYN010000012.1"/>
</dbReference>
<evidence type="ECO:0000256" key="3">
    <source>
        <dbReference type="ARBA" id="ARBA00022729"/>
    </source>
</evidence>
<comment type="subunit">
    <text evidence="1">Monomer.</text>
</comment>
<organism evidence="6 7">
    <name type="scientific">Reinekea marina</name>
    <dbReference type="NCBI Taxonomy" id="1310421"/>
    <lineage>
        <taxon>Bacteria</taxon>
        <taxon>Pseudomonadati</taxon>
        <taxon>Pseudomonadota</taxon>
        <taxon>Gammaproteobacteria</taxon>
        <taxon>Oceanospirillales</taxon>
        <taxon>Saccharospirillaceae</taxon>
        <taxon>Reinekea</taxon>
    </lineage>
</organism>
<dbReference type="Proteomes" id="UP001595710">
    <property type="component" value="Unassembled WGS sequence"/>
</dbReference>
<reference evidence="7" key="1">
    <citation type="journal article" date="2019" name="Int. J. Syst. Evol. Microbiol.">
        <title>The Global Catalogue of Microorganisms (GCM) 10K type strain sequencing project: providing services to taxonomists for standard genome sequencing and annotation.</title>
        <authorList>
            <consortium name="The Broad Institute Genomics Platform"/>
            <consortium name="The Broad Institute Genome Sequencing Center for Infectious Disease"/>
            <person name="Wu L."/>
            <person name="Ma J."/>
        </authorList>
    </citation>
    <scope>NUCLEOTIDE SEQUENCE [LARGE SCALE GENOMIC DNA]</scope>
    <source>
        <strain evidence="7">CECT 8288</strain>
    </source>
</reference>
<evidence type="ECO:0000256" key="1">
    <source>
        <dbReference type="ARBA" id="ARBA00011245"/>
    </source>
</evidence>
<keyword evidence="6" id="KW-0449">Lipoprotein</keyword>
<feature type="domain" description="Uncharacterized protein TP-0789" evidence="5">
    <location>
        <begin position="71"/>
        <end position="247"/>
    </location>
</feature>
<evidence type="ECO:0000256" key="4">
    <source>
        <dbReference type="ARBA" id="ARBA00022927"/>
    </source>
</evidence>
<keyword evidence="2" id="KW-0813">Transport</keyword>